<dbReference type="Pfam" id="PF04055">
    <property type="entry name" value="Radical_SAM"/>
    <property type="match status" value="1"/>
</dbReference>
<dbReference type="CDD" id="cd01335">
    <property type="entry name" value="Radical_SAM"/>
    <property type="match status" value="1"/>
</dbReference>
<proteinExistence type="predicted"/>
<feature type="domain" description="Radical SAM core" evidence="6">
    <location>
        <begin position="29"/>
        <end position="250"/>
    </location>
</feature>
<evidence type="ECO:0000256" key="1">
    <source>
        <dbReference type="ARBA" id="ARBA00001966"/>
    </source>
</evidence>
<dbReference type="GO" id="GO:0003824">
    <property type="term" value="F:catalytic activity"/>
    <property type="evidence" value="ECO:0007669"/>
    <property type="project" value="InterPro"/>
</dbReference>
<gene>
    <name evidence="7" type="ORF">ENJ10_08570</name>
</gene>
<keyword evidence="2" id="KW-0949">S-adenosyl-L-methionine</keyword>
<dbReference type="Proteomes" id="UP000886005">
    <property type="component" value="Unassembled WGS sequence"/>
</dbReference>
<sequence>MNPKTSKKIQLLSRIPNFHRYYHVDMGAAPYPVNVTISLLYSCNSRCNTCNVYEKRVENFTLDEYNKVFEKLGRAPYWFTFSGGEPFLRRDIVDVVKAAYDHCRPGIINIPTNGSLYKVIPGRVQEMIEYCSDSDIIINLSLDEIGERHDEIRGFPGNWERAMETYKALYELRSAPNFTLGIHTVISNFNVDRFQDIYRELIRFEPDSYITEIAEERVELGTMEEPITPSLEKYRRAIDFLITEMKKSKPGGVARIARAFRLEYYALVKKYLSRGEQIIPCFAGITSCQISPDGDVWPCCIRADSMGNLREYDYDFKAIWNSRSAAKIRKSIRKRECACPLANASYTNLLVSPKSMTKVIGRLL</sequence>
<dbReference type="AlphaFoldDB" id="A0A7V1LMH2"/>
<dbReference type="PANTHER" id="PTHR11228">
    <property type="entry name" value="RADICAL SAM DOMAIN PROTEIN"/>
    <property type="match status" value="1"/>
</dbReference>
<dbReference type="GO" id="GO:0046872">
    <property type="term" value="F:metal ion binding"/>
    <property type="evidence" value="ECO:0007669"/>
    <property type="project" value="UniProtKB-KW"/>
</dbReference>
<dbReference type="InterPro" id="IPR058240">
    <property type="entry name" value="rSAM_sf"/>
</dbReference>
<evidence type="ECO:0000256" key="3">
    <source>
        <dbReference type="ARBA" id="ARBA00022723"/>
    </source>
</evidence>
<dbReference type="PANTHER" id="PTHR11228:SF7">
    <property type="entry name" value="PQQA PEPTIDE CYCLASE"/>
    <property type="match status" value="1"/>
</dbReference>
<comment type="cofactor">
    <cofactor evidence="1">
        <name>[4Fe-4S] cluster</name>
        <dbReference type="ChEBI" id="CHEBI:49883"/>
    </cofactor>
</comment>
<dbReference type="GO" id="GO:0051536">
    <property type="term" value="F:iron-sulfur cluster binding"/>
    <property type="evidence" value="ECO:0007669"/>
    <property type="project" value="UniProtKB-KW"/>
</dbReference>
<dbReference type="SFLD" id="SFLDS00029">
    <property type="entry name" value="Radical_SAM"/>
    <property type="match status" value="1"/>
</dbReference>
<dbReference type="EMBL" id="DRLD01000234">
    <property type="protein sequence ID" value="HED10729.1"/>
    <property type="molecule type" value="Genomic_DNA"/>
</dbReference>
<evidence type="ECO:0000313" key="7">
    <source>
        <dbReference type="EMBL" id="HED10729.1"/>
    </source>
</evidence>
<accession>A0A7V1LMH2</accession>
<dbReference type="InterPro" id="IPR013785">
    <property type="entry name" value="Aldolase_TIM"/>
</dbReference>
<evidence type="ECO:0000256" key="2">
    <source>
        <dbReference type="ARBA" id="ARBA00022691"/>
    </source>
</evidence>
<dbReference type="Gene3D" id="3.20.20.70">
    <property type="entry name" value="Aldolase class I"/>
    <property type="match status" value="1"/>
</dbReference>
<name>A0A7V1LMH2_CALAY</name>
<dbReference type="InterPro" id="IPR023885">
    <property type="entry name" value="4Fe4S-binding_SPASM_dom"/>
</dbReference>
<reference evidence="7" key="1">
    <citation type="journal article" date="2020" name="mSystems">
        <title>Genome- and Community-Level Interaction Insights into Carbon Utilization and Element Cycling Functions of Hydrothermarchaeota in Hydrothermal Sediment.</title>
        <authorList>
            <person name="Zhou Z."/>
            <person name="Liu Y."/>
            <person name="Xu W."/>
            <person name="Pan J."/>
            <person name="Luo Z.H."/>
            <person name="Li M."/>
        </authorList>
    </citation>
    <scope>NUCLEOTIDE SEQUENCE [LARGE SCALE GENOMIC DNA]</scope>
    <source>
        <strain evidence="7">HyVt-456</strain>
    </source>
</reference>
<protein>
    <submittedName>
        <fullName evidence="7">Radical SAM protein</fullName>
    </submittedName>
</protein>
<organism evidence="7">
    <name type="scientific">Caldithrix abyssi</name>
    <dbReference type="NCBI Taxonomy" id="187145"/>
    <lineage>
        <taxon>Bacteria</taxon>
        <taxon>Pseudomonadati</taxon>
        <taxon>Calditrichota</taxon>
        <taxon>Calditrichia</taxon>
        <taxon>Calditrichales</taxon>
        <taxon>Calditrichaceae</taxon>
        <taxon>Caldithrix</taxon>
    </lineage>
</organism>
<keyword evidence="5" id="KW-0411">Iron-sulfur</keyword>
<dbReference type="PROSITE" id="PS51918">
    <property type="entry name" value="RADICAL_SAM"/>
    <property type="match status" value="1"/>
</dbReference>
<comment type="caution">
    <text evidence="7">The sequence shown here is derived from an EMBL/GenBank/DDBJ whole genome shotgun (WGS) entry which is preliminary data.</text>
</comment>
<dbReference type="InterPro" id="IPR050377">
    <property type="entry name" value="Radical_SAM_PqqE_MftC-like"/>
</dbReference>
<dbReference type="Pfam" id="PF13186">
    <property type="entry name" value="SPASM"/>
    <property type="match status" value="1"/>
</dbReference>
<dbReference type="InterPro" id="IPR007197">
    <property type="entry name" value="rSAM"/>
</dbReference>
<evidence type="ECO:0000256" key="4">
    <source>
        <dbReference type="ARBA" id="ARBA00023004"/>
    </source>
</evidence>
<dbReference type="SFLD" id="SFLDG01067">
    <property type="entry name" value="SPASM/twitch_domain_containing"/>
    <property type="match status" value="1"/>
</dbReference>
<dbReference type="CDD" id="cd21109">
    <property type="entry name" value="SPASM"/>
    <property type="match status" value="1"/>
</dbReference>
<keyword evidence="4" id="KW-0408">Iron</keyword>
<evidence type="ECO:0000256" key="5">
    <source>
        <dbReference type="ARBA" id="ARBA00023014"/>
    </source>
</evidence>
<dbReference type="SUPFAM" id="SSF102114">
    <property type="entry name" value="Radical SAM enzymes"/>
    <property type="match status" value="1"/>
</dbReference>
<keyword evidence="3" id="KW-0479">Metal-binding</keyword>
<evidence type="ECO:0000259" key="6">
    <source>
        <dbReference type="PROSITE" id="PS51918"/>
    </source>
</evidence>